<evidence type="ECO:0000313" key="2">
    <source>
        <dbReference type="EMBL" id="RYU96403.1"/>
    </source>
</evidence>
<proteinExistence type="predicted"/>
<dbReference type="InterPro" id="IPR013766">
    <property type="entry name" value="Thioredoxin_domain"/>
</dbReference>
<dbReference type="GO" id="GO:0016209">
    <property type="term" value="F:antioxidant activity"/>
    <property type="evidence" value="ECO:0007669"/>
    <property type="project" value="InterPro"/>
</dbReference>
<dbReference type="EMBL" id="SEWF01000007">
    <property type="protein sequence ID" value="RYU96403.1"/>
    <property type="molecule type" value="Genomic_DNA"/>
</dbReference>
<dbReference type="GO" id="GO:0016491">
    <property type="term" value="F:oxidoreductase activity"/>
    <property type="evidence" value="ECO:0007669"/>
    <property type="project" value="InterPro"/>
</dbReference>
<gene>
    <name evidence="2" type="ORF">EWM59_06190</name>
</gene>
<dbReference type="PANTHER" id="PTHR43640:SF1">
    <property type="entry name" value="THIOREDOXIN-DEPENDENT PEROXIREDOXIN"/>
    <property type="match status" value="1"/>
</dbReference>
<name>A0A4Q5M3E0_9BACT</name>
<organism evidence="2 3">
    <name type="scientific">Emticicia agri</name>
    <dbReference type="NCBI Taxonomy" id="2492393"/>
    <lineage>
        <taxon>Bacteria</taxon>
        <taxon>Pseudomonadati</taxon>
        <taxon>Bacteroidota</taxon>
        <taxon>Cytophagia</taxon>
        <taxon>Cytophagales</taxon>
        <taxon>Leadbetterellaceae</taxon>
        <taxon>Emticicia</taxon>
    </lineage>
</organism>
<reference evidence="2 3" key="1">
    <citation type="submission" date="2019-02" db="EMBL/GenBank/DDBJ databases">
        <title>Bacterial novel species Emticicia sp. 17J42-9 isolated from soil.</title>
        <authorList>
            <person name="Jung H.-Y."/>
        </authorList>
    </citation>
    <scope>NUCLEOTIDE SEQUENCE [LARGE SCALE GENOMIC DNA]</scope>
    <source>
        <strain evidence="2 3">17J42-9</strain>
    </source>
</reference>
<evidence type="ECO:0000259" key="1">
    <source>
        <dbReference type="PROSITE" id="PS51352"/>
    </source>
</evidence>
<protein>
    <submittedName>
        <fullName evidence="2">Thioredoxin family protein</fullName>
    </submittedName>
</protein>
<dbReference type="Pfam" id="PF00578">
    <property type="entry name" value="AhpC-TSA"/>
    <property type="match status" value="1"/>
</dbReference>
<dbReference type="InterPro" id="IPR036249">
    <property type="entry name" value="Thioredoxin-like_sf"/>
</dbReference>
<accession>A0A4Q5M3E0</accession>
<evidence type="ECO:0000313" key="3">
    <source>
        <dbReference type="Proteomes" id="UP000293162"/>
    </source>
</evidence>
<dbReference type="CDD" id="cd02969">
    <property type="entry name" value="PRX_like1"/>
    <property type="match status" value="1"/>
</dbReference>
<dbReference type="AlphaFoldDB" id="A0A4Q5M3E0"/>
<comment type="caution">
    <text evidence="2">The sequence shown here is derived from an EMBL/GenBank/DDBJ whole genome shotgun (WGS) entry which is preliminary data.</text>
</comment>
<dbReference type="SUPFAM" id="SSF52833">
    <property type="entry name" value="Thioredoxin-like"/>
    <property type="match status" value="1"/>
</dbReference>
<feature type="domain" description="Thioredoxin" evidence="1">
    <location>
        <begin position="9"/>
        <end position="167"/>
    </location>
</feature>
<dbReference type="InterPro" id="IPR000866">
    <property type="entry name" value="AhpC/TSA"/>
</dbReference>
<dbReference type="OrthoDB" id="9809746at2"/>
<dbReference type="Proteomes" id="UP000293162">
    <property type="component" value="Unassembled WGS sequence"/>
</dbReference>
<sequence>MARTESTMLPIGTLAPIFILPDTITGQLLSLNDLRSEKATVVMFICNHCPYVLHVKDELVKLAKDYQPKGVSFVAISSNDAEQYPQDGPEAMKVFARESGFTFPYLYDESQDVARAYEAACTPDFYVFDGALNLRYRGRLDDSRPKMENPKPVTGSDLRGALNAILANQLVSEIQYPSMGCNIKWKQ</sequence>
<dbReference type="Gene3D" id="3.40.30.10">
    <property type="entry name" value="Glutaredoxin"/>
    <property type="match status" value="1"/>
</dbReference>
<dbReference type="InterPro" id="IPR047262">
    <property type="entry name" value="PRX-like1"/>
</dbReference>
<keyword evidence="3" id="KW-1185">Reference proteome</keyword>
<dbReference type="PANTHER" id="PTHR43640">
    <property type="entry name" value="OS07G0260300 PROTEIN"/>
    <property type="match status" value="1"/>
</dbReference>
<dbReference type="RefSeq" id="WP_130020079.1">
    <property type="nucleotide sequence ID" value="NZ_SEWF01000007.1"/>
</dbReference>
<dbReference type="PROSITE" id="PS51352">
    <property type="entry name" value="THIOREDOXIN_2"/>
    <property type="match status" value="1"/>
</dbReference>